<reference evidence="1 2" key="1">
    <citation type="submission" date="2018-06" db="EMBL/GenBank/DDBJ databases">
        <title>Genomic Encyclopedia of Type Strains, Phase IV (KMG-IV): sequencing the most valuable type-strain genomes for metagenomic binning, comparative biology and taxonomic classification.</title>
        <authorList>
            <person name="Goeker M."/>
        </authorList>
    </citation>
    <scope>NUCLEOTIDE SEQUENCE [LARGE SCALE GENOMIC DNA]</scope>
    <source>
        <strain evidence="1 2">DSM 45479</strain>
    </source>
</reference>
<dbReference type="RefSeq" id="WP_112230404.1">
    <property type="nucleotide sequence ID" value="NZ_QLTT01000010.1"/>
</dbReference>
<evidence type="ECO:0000313" key="1">
    <source>
        <dbReference type="EMBL" id="RAS61291.1"/>
    </source>
</evidence>
<accession>A0ABX9DZL6</accession>
<proteinExistence type="predicted"/>
<sequence length="98" mass="10057">MDVVFDELHRRVTSYLATVKNVAADGGDDAALVIARSELPLIVDAFDALFGGTPRTRTDFAASVAALAGGGDGVGCRAGCSYKPRSLCFIPPATAATP</sequence>
<organism evidence="1 2">
    <name type="scientific">Lentzea atacamensis</name>
    <dbReference type="NCBI Taxonomy" id="531938"/>
    <lineage>
        <taxon>Bacteria</taxon>
        <taxon>Bacillati</taxon>
        <taxon>Actinomycetota</taxon>
        <taxon>Actinomycetes</taxon>
        <taxon>Pseudonocardiales</taxon>
        <taxon>Pseudonocardiaceae</taxon>
        <taxon>Lentzea</taxon>
    </lineage>
</organism>
<name>A0ABX9DZL6_9PSEU</name>
<dbReference type="EMBL" id="QLTT01000010">
    <property type="protein sequence ID" value="RAS61291.1"/>
    <property type="molecule type" value="Genomic_DNA"/>
</dbReference>
<evidence type="ECO:0000313" key="2">
    <source>
        <dbReference type="Proteomes" id="UP000248714"/>
    </source>
</evidence>
<gene>
    <name evidence="1" type="ORF">C8D87_110239</name>
</gene>
<comment type="caution">
    <text evidence="1">The sequence shown here is derived from an EMBL/GenBank/DDBJ whole genome shotgun (WGS) entry which is preliminary data.</text>
</comment>
<keyword evidence="2" id="KW-1185">Reference proteome</keyword>
<dbReference type="Proteomes" id="UP000248714">
    <property type="component" value="Unassembled WGS sequence"/>
</dbReference>
<protein>
    <submittedName>
        <fullName evidence="1">Uncharacterized protein</fullName>
    </submittedName>
</protein>